<dbReference type="GO" id="GO:0015833">
    <property type="term" value="P:peptide transport"/>
    <property type="evidence" value="ECO:0007669"/>
    <property type="project" value="TreeGrafter"/>
</dbReference>
<proteinExistence type="inferred from homology"/>
<evidence type="ECO:0000256" key="2">
    <source>
        <dbReference type="ARBA" id="ARBA00005695"/>
    </source>
</evidence>
<evidence type="ECO:0000259" key="6">
    <source>
        <dbReference type="Pfam" id="PF00496"/>
    </source>
</evidence>
<protein>
    <recommendedName>
        <fullName evidence="6">Solute-binding protein family 5 domain-containing protein</fullName>
    </recommendedName>
</protein>
<dbReference type="PROSITE" id="PS51257">
    <property type="entry name" value="PROKAR_LIPOPROTEIN"/>
    <property type="match status" value="1"/>
</dbReference>
<dbReference type="AlphaFoldDB" id="A0A6P0HHA7"/>
<accession>A0A6P0HHA7</accession>
<dbReference type="InterPro" id="IPR039424">
    <property type="entry name" value="SBP_5"/>
</dbReference>
<dbReference type="InterPro" id="IPR000914">
    <property type="entry name" value="SBP_5_dom"/>
</dbReference>
<dbReference type="Pfam" id="PF00496">
    <property type="entry name" value="SBP_bac_5"/>
    <property type="match status" value="1"/>
</dbReference>
<dbReference type="RefSeq" id="WP_163771399.1">
    <property type="nucleotide sequence ID" value="NZ_JAAGXA010000004.1"/>
</dbReference>
<dbReference type="GO" id="GO:0043190">
    <property type="term" value="C:ATP-binding cassette (ABC) transporter complex"/>
    <property type="evidence" value="ECO:0007669"/>
    <property type="project" value="InterPro"/>
</dbReference>
<feature type="chain" id="PRO_5026739793" description="Solute-binding protein family 5 domain-containing protein" evidence="5">
    <location>
        <begin position="32"/>
        <end position="521"/>
    </location>
</feature>
<organism evidence="7 8">
    <name type="scientific">Nocardioides zeae</name>
    <dbReference type="NCBI Taxonomy" id="1457234"/>
    <lineage>
        <taxon>Bacteria</taxon>
        <taxon>Bacillati</taxon>
        <taxon>Actinomycetota</taxon>
        <taxon>Actinomycetes</taxon>
        <taxon>Propionibacteriales</taxon>
        <taxon>Nocardioidaceae</taxon>
        <taxon>Nocardioides</taxon>
    </lineage>
</organism>
<dbReference type="PANTHER" id="PTHR30290">
    <property type="entry name" value="PERIPLASMIC BINDING COMPONENT OF ABC TRANSPORTER"/>
    <property type="match status" value="1"/>
</dbReference>
<evidence type="ECO:0000313" key="7">
    <source>
        <dbReference type="EMBL" id="NEN78028.1"/>
    </source>
</evidence>
<evidence type="ECO:0000256" key="4">
    <source>
        <dbReference type="ARBA" id="ARBA00022729"/>
    </source>
</evidence>
<dbReference type="GO" id="GO:0042597">
    <property type="term" value="C:periplasmic space"/>
    <property type="evidence" value="ECO:0007669"/>
    <property type="project" value="UniProtKB-ARBA"/>
</dbReference>
<dbReference type="Gene3D" id="3.40.190.10">
    <property type="entry name" value="Periplasmic binding protein-like II"/>
    <property type="match status" value="1"/>
</dbReference>
<dbReference type="Proteomes" id="UP000468687">
    <property type="component" value="Unassembled WGS sequence"/>
</dbReference>
<dbReference type="Gene3D" id="3.10.105.10">
    <property type="entry name" value="Dipeptide-binding Protein, Domain 3"/>
    <property type="match status" value="1"/>
</dbReference>
<dbReference type="SUPFAM" id="SSF53850">
    <property type="entry name" value="Periplasmic binding protein-like II"/>
    <property type="match status" value="1"/>
</dbReference>
<feature type="domain" description="Solute-binding protein family 5" evidence="6">
    <location>
        <begin position="86"/>
        <end position="436"/>
    </location>
</feature>
<dbReference type="PIRSF" id="PIRSF002741">
    <property type="entry name" value="MppA"/>
    <property type="match status" value="1"/>
</dbReference>
<dbReference type="GO" id="GO:1904680">
    <property type="term" value="F:peptide transmembrane transporter activity"/>
    <property type="evidence" value="ECO:0007669"/>
    <property type="project" value="TreeGrafter"/>
</dbReference>
<keyword evidence="3" id="KW-0813">Transport</keyword>
<evidence type="ECO:0000256" key="5">
    <source>
        <dbReference type="SAM" id="SignalP"/>
    </source>
</evidence>
<dbReference type="EMBL" id="JAAGXA010000004">
    <property type="protein sequence ID" value="NEN78028.1"/>
    <property type="molecule type" value="Genomic_DNA"/>
</dbReference>
<dbReference type="InterPro" id="IPR030678">
    <property type="entry name" value="Peptide/Ni-bd"/>
</dbReference>
<evidence type="ECO:0000313" key="8">
    <source>
        <dbReference type="Proteomes" id="UP000468687"/>
    </source>
</evidence>
<dbReference type="Gene3D" id="3.90.76.10">
    <property type="entry name" value="Dipeptide-binding Protein, Domain 1"/>
    <property type="match status" value="1"/>
</dbReference>
<reference evidence="7 8" key="1">
    <citation type="journal article" date="2014" name="Int. J. Syst. Evol. Microbiol.">
        <title>Nocardioides zeae sp. nov., isolated from the stem of Zea mays.</title>
        <authorList>
            <person name="Glaeser S.P."/>
            <person name="McInroy J.A."/>
            <person name="Busse H.J."/>
            <person name="Kampfer P."/>
        </authorList>
    </citation>
    <scope>NUCLEOTIDE SEQUENCE [LARGE SCALE GENOMIC DNA]</scope>
    <source>
        <strain evidence="7 8">JCM 30728</strain>
    </source>
</reference>
<comment type="subcellular location">
    <subcellularLocation>
        <location evidence="1">Cell envelope</location>
    </subcellularLocation>
</comment>
<evidence type="ECO:0000256" key="1">
    <source>
        <dbReference type="ARBA" id="ARBA00004196"/>
    </source>
</evidence>
<gene>
    <name evidence="7" type="ORF">G3T38_07035</name>
</gene>
<dbReference type="GO" id="GO:0030313">
    <property type="term" value="C:cell envelope"/>
    <property type="evidence" value="ECO:0007669"/>
    <property type="project" value="UniProtKB-SubCell"/>
</dbReference>
<evidence type="ECO:0000256" key="3">
    <source>
        <dbReference type="ARBA" id="ARBA00022448"/>
    </source>
</evidence>
<comment type="similarity">
    <text evidence="2">Belongs to the bacterial solute-binding protein 5 family.</text>
</comment>
<sequence>MRTSLTSRLRAAARPRTAALTAAAVASMTLAACGGGSGSSGEAGTLRFGLSAEPVTLTTGVWQGSATNFVLTLIHRGLMTLDEDGELVPGLAASVDTPDPTTYVFTLHEGLTFSDGSPLTATNVKNSLEYYANPDNGSTLIAGLQDIASITADSDTQVTVTLEAPNNAFLEFLAVPTAAIVPDASLNADTPNIVGAGPFEIEEQNEGVGMTLAKFDGFYDADDVALDEIDVAYYPDGDARANALVSGDVDMIDYVTWENFDRVGDTDGVELAAQPGPFQYVQFNVTDGPFADPLVREAVAYAINRDNALTAAFQSNGQPLEGVVTSNDPALEGLGDELWTYDPDRAKELLAEAGYPDGFSATLLATSQYTFLQDTALSVQQDLQAVGIDVTLDAPDWSGRLEKGAAGDYDLAVSGDVGIVTNPIYLLSFVQGPDNFNRSFGYANEEIAASLTDGLRATDDETRAAAYEEAFDLFATDVPFASIDTRDQAWAYSDDVEGFSNLPGFHTFFSGYTLANTSIER</sequence>
<dbReference type="PANTHER" id="PTHR30290:SF10">
    <property type="entry name" value="PERIPLASMIC OLIGOPEPTIDE-BINDING PROTEIN-RELATED"/>
    <property type="match status" value="1"/>
</dbReference>
<feature type="signal peptide" evidence="5">
    <location>
        <begin position="1"/>
        <end position="31"/>
    </location>
</feature>
<comment type="caution">
    <text evidence="7">The sequence shown here is derived from an EMBL/GenBank/DDBJ whole genome shotgun (WGS) entry which is preliminary data.</text>
</comment>
<keyword evidence="8" id="KW-1185">Reference proteome</keyword>
<name>A0A6P0HHA7_9ACTN</name>
<keyword evidence="4 5" id="KW-0732">Signal</keyword>